<feature type="domain" description="EF-hand" evidence="7">
    <location>
        <begin position="811"/>
        <end position="846"/>
    </location>
</feature>
<dbReference type="AlphaFoldDB" id="A0A2A9M0K9"/>
<dbReference type="PANTHER" id="PTHR23048">
    <property type="entry name" value="MYOSIN LIGHT CHAIN 1, 3"/>
    <property type="match status" value="1"/>
</dbReference>
<evidence type="ECO:0000256" key="1">
    <source>
        <dbReference type="ARBA" id="ARBA00020786"/>
    </source>
</evidence>
<dbReference type="PANTHER" id="PTHR23048:SF0">
    <property type="entry name" value="CALMODULIN LIKE 3"/>
    <property type="match status" value="1"/>
</dbReference>
<proteinExistence type="predicted"/>
<dbReference type="GO" id="GO:0005509">
    <property type="term" value="F:calcium ion binding"/>
    <property type="evidence" value="ECO:0007669"/>
    <property type="project" value="InterPro"/>
</dbReference>
<feature type="region of interest" description="Disordered" evidence="6">
    <location>
        <begin position="191"/>
        <end position="246"/>
    </location>
</feature>
<dbReference type="InterPro" id="IPR002048">
    <property type="entry name" value="EF_hand_dom"/>
</dbReference>
<dbReference type="EMBL" id="NWUJ01000015">
    <property type="protein sequence ID" value="PFH31489.1"/>
    <property type="molecule type" value="Genomic_DNA"/>
</dbReference>
<keyword evidence="9" id="KW-1185">Reference proteome</keyword>
<keyword evidence="3" id="KW-0677">Repeat</keyword>
<evidence type="ECO:0000259" key="7">
    <source>
        <dbReference type="PROSITE" id="PS50222"/>
    </source>
</evidence>
<feature type="compositionally biased region" description="Basic and acidic residues" evidence="6">
    <location>
        <begin position="294"/>
        <end position="307"/>
    </location>
</feature>
<evidence type="ECO:0000256" key="6">
    <source>
        <dbReference type="SAM" id="MobiDB-lite"/>
    </source>
</evidence>
<dbReference type="SUPFAM" id="SSF47473">
    <property type="entry name" value="EF-hand"/>
    <property type="match status" value="1"/>
</dbReference>
<organism evidence="8 9">
    <name type="scientific">Besnoitia besnoiti</name>
    <name type="common">Apicomplexan protozoan</name>
    <dbReference type="NCBI Taxonomy" id="94643"/>
    <lineage>
        <taxon>Eukaryota</taxon>
        <taxon>Sar</taxon>
        <taxon>Alveolata</taxon>
        <taxon>Apicomplexa</taxon>
        <taxon>Conoidasida</taxon>
        <taxon>Coccidia</taxon>
        <taxon>Eucoccidiorida</taxon>
        <taxon>Eimeriorina</taxon>
        <taxon>Sarcocystidae</taxon>
        <taxon>Besnoitia</taxon>
    </lineage>
</organism>
<feature type="coiled-coil region" evidence="5">
    <location>
        <begin position="477"/>
        <end position="504"/>
    </location>
</feature>
<dbReference type="Proteomes" id="UP000224006">
    <property type="component" value="Unassembled WGS sequence"/>
</dbReference>
<evidence type="ECO:0000256" key="3">
    <source>
        <dbReference type="ARBA" id="ARBA00022737"/>
    </source>
</evidence>
<dbReference type="OrthoDB" id="435273at2759"/>
<keyword evidence="4" id="KW-0007">Acetylation</keyword>
<dbReference type="InterPro" id="IPR011992">
    <property type="entry name" value="EF-hand-dom_pair"/>
</dbReference>
<evidence type="ECO:0000313" key="9">
    <source>
        <dbReference type="Proteomes" id="UP000224006"/>
    </source>
</evidence>
<dbReference type="GO" id="GO:0016460">
    <property type="term" value="C:myosin II complex"/>
    <property type="evidence" value="ECO:0007669"/>
    <property type="project" value="TreeGrafter"/>
</dbReference>
<feature type="coiled-coil region" evidence="5">
    <location>
        <begin position="572"/>
        <end position="659"/>
    </location>
</feature>
<dbReference type="Pfam" id="PF21550">
    <property type="entry name" value="MTIP_N"/>
    <property type="match status" value="1"/>
</dbReference>
<dbReference type="VEuPathDB" id="ToxoDB:BESB_029240"/>
<evidence type="ECO:0000256" key="5">
    <source>
        <dbReference type="SAM" id="Coils"/>
    </source>
</evidence>
<protein>
    <recommendedName>
        <fullName evidence="1">Calmodulin</fullName>
    </recommendedName>
</protein>
<dbReference type="Gene3D" id="1.10.238.10">
    <property type="entry name" value="EF-hand"/>
    <property type="match status" value="2"/>
</dbReference>
<feature type="region of interest" description="Disordered" evidence="6">
    <location>
        <begin position="294"/>
        <end position="314"/>
    </location>
</feature>
<comment type="caution">
    <text evidence="8">The sequence shown here is derived from an EMBL/GenBank/DDBJ whole genome shotgun (WGS) entry which is preliminary data.</text>
</comment>
<dbReference type="PROSITE" id="PS50222">
    <property type="entry name" value="EF_HAND_2"/>
    <property type="match status" value="1"/>
</dbReference>
<feature type="coiled-coil region" evidence="5">
    <location>
        <begin position="368"/>
        <end position="419"/>
    </location>
</feature>
<accession>A0A2A9M0K9</accession>
<feature type="region of interest" description="Disordered" evidence="6">
    <location>
        <begin position="1"/>
        <end position="45"/>
    </location>
</feature>
<sequence length="874" mass="98780">MRRGSPAPPQGARLAKTGGGAAGFQKWAQKAGPAAKKTGGPPLQRAASSRTLAALSAAETVIPFIKGGDAEHTLVVLQRLQLDAAKEFDNTAGAHVDVHATFLTRELAMRDQTRKQIDLSYLPEGRDKSDQGKAQPTSLLGKGLEMLFSSDKQELGTCQDRTLANLKAQVNYLKQWGEALHNYEVLPATGGSPMRSPSLAPSAFPSASKHSRTCDHMAEVAGMSPQEVRKKEQERRRAERQGRETWLTSQASLTCPAGLGAVEQKTPAGLRKPVFSAPAGEREWVDLRLPEHSEQTEEILRETEEPRRKKFGGADEDLLAEDLDEEEQQEIDQMHAEQDNRQAAAGHVGVKEMIEFFETTRIPASQRVKMLELDCRSLLTTIKKLRSEKAAAQAQLREAQQAKEEMARNIETRERLVQQKAAAIRLALKDHLRIQRALQASVASGSQIIEEEQKKVAAVRRSEAQISQQMEQVSVIADHQAEELKVLRKKLEDTKKEYEAREAKEFLDQKAYRQDQIKLEKYHYRCLSLGEDRIRLLEAVRRERANLDLRTAEALLYKHHLEEMTAERGHFYDAAQNTRKKAMEEKVEYQKRLQDELEKSNQMLSAKDRELAAEREQRTLEQRQTAKLRTKSAMTLHQLKEMKSIIDTQQEQLKSQSSNFQEFVKNLETFHTKLDILDRIVQNLRTYYLQKKAVSGGSPLARQQFANRRKTERETQNARTLSFRDDDGPRRRGSARPDRIEISEEERRRAFEEAAEGQPQITAEKAAQAARKLGLAPSLADVETLHKNLTGAGVDPQTFAKFCHFCARSEDEGEQLATFFKAWDPTESGFISKAAAKNILRSFGEPLTEEEADFAIRVLADDADRINYREFCDK</sequence>
<feature type="compositionally biased region" description="Basic and acidic residues" evidence="6">
    <location>
        <begin position="227"/>
        <end position="243"/>
    </location>
</feature>
<dbReference type="GeneID" id="40307976"/>
<dbReference type="InterPro" id="IPR050230">
    <property type="entry name" value="CALM/Myosin/TropC-like"/>
</dbReference>
<gene>
    <name evidence="8" type="ORF">BESB_029240</name>
</gene>
<keyword evidence="2" id="KW-0479">Metal-binding</keyword>
<dbReference type="STRING" id="94643.A0A2A9M0K9"/>
<keyword evidence="5" id="KW-0175">Coiled coil</keyword>
<evidence type="ECO:0000256" key="4">
    <source>
        <dbReference type="ARBA" id="ARBA00022990"/>
    </source>
</evidence>
<evidence type="ECO:0000256" key="2">
    <source>
        <dbReference type="ARBA" id="ARBA00022723"/>
    </source>
</evidence>
<evidence type="ECO:0000313" key="8">
    <source>
        <dbReference type="EMBL" id="PFH31489.1"/>
    </source>
</evidence>
<dbReference type="InterPro" id="IPR049007">
    <property type="entry name" value="MTIP_EFh"/>
</dbReference>
<feature type="compositionally biased region" description="Low complexity" evidence="6">
    <location>
        <begin position="196"/>
        <end position="208"/>
    </location>
</feature>
<name>A0A2A9M0K9_BESBE</name>
<reference evidence="8 9" key="1">
    <citation type="submission" date="2017-09" db="EMBL/GenBank/DDBJ databases">
        <title>Genome sequencing of Besnoitia besnoiti strain Bb-Ger1.</title>
        <authorList>
            <person name="Schares G."/>
            <person name="Venepally P."/>
            <person name="Lorenzi H.A."/>
        </authorList>
    </citation>
    <scope>NUCLEOTIDE SEQUENCE [LARGE SCALE GENOMIC DNA]</scope>
    <source>
        <strain evidence="8 9">Bb-Ger1</strain>
    </source>
</reference>
<dbReference type="RefSeq" id="XP_029215498.1">
    <property type="nucleotide sequence ID" value="XM_029361598.1"/>
</dbReference>
<feature type="compositionally biased region" description="Basic and acidic residues" evidence="6">
    <location>
        <begin position="709"/>
        <end position="752"/>
    </location>
</feature>
<dbReference type="KEGG" id="bbes:BESB_029240"/>
<feature type="region of interest" description="Disordered" evidence="6">
    <location>
        <begin position="698"/>
        <end position="759"/>
    </location>
</feature>